<dbReference type="InterPro" id="IPR051540">
    <property type="entry name" value="S-2-haloacid_dehalogenase"/>
</dbReference>
<comment type="caution">
    <text evidence="2">The sequence shown here is derived from an EMBL/GenBank/DDBJ whole genome shotgun (WGS) entry which is preliminary data.</text>
</comment>
<dbReference type="InterPro" id="IPR023214">
    <property type="entry name" value="HAD_sf"/>
</dbReference>
<evidence type="ECO:0000256" key="1">
    <source>
        <dbReference type="ARBA" id="ARBA00022801"/>
    </source>
</evidence>
<dbReference type="NCBIfam" id="TIGR01549">
    <property type="entry name" value="HAD-SF-IA-v1"/>
    <property type="match status" value="1"/>
</dbReference>
<name>A0ABT2M117_9FIRM</name>
<evidence type="ECO:0000313" key="2">
    <source>
        <dbReference type="EMBL" id="MCT7399219.1"/>
    </source>
</evidence>
<reference evidence="2" key="1">
    <citation type="submission" date="2022-09" db="EMBL/GenBank/DDBJ databases">
        <title>Eubacterium sp. LFL-14 isolated from human feces.</title>
        <authorList>
            <person name="Liu F."/>
        </authorList>
    </citation>
    <scope>NUCLEOTIDE SEQUENCE</scope>
    <source>
        <strain evidence="2">LFL-14</strain>
    </source>
</reference>
<gene>
    <name evidence="2" type="ORF">N5B56_09030</name>
</gene>
<dbReference type="Proteomes" id="UP001431199">
    <property type="component" value="Unassembled WGS sequence"/>
</dbReference>
<keyword evidence="1 2" id="KW-0378">Hydrolase</keyword>
<sequence length="244" mass="28652">MNTVLFDLDGTLLPMNMDDFMDTYFKALESRFETLGFDPEKIKKCLWAGTKAMVANEGYITNEECFWNVFEKYFSDDGKKLERRKRIKIEREMTKFYKSDFQVARFNTRPDSLANECVDLLKSKGYQIVVATNPLYPQVATYERLSWAGFEPDEFLHVTTYENSCFSKPNLNYYRHLLKTLDKDAEDCLMVGNDVDEDMCALEIGMDVFLLNECLINSKKKDISQYKKGNWKVFREYIDTLPNI</sequence>
<organism evidence="2 3">
    <name type="scientific">Eubacterium album</name>
    <dbReference type="NCBI Taxonomy" id="2978477"/>
    <lineage>
        <taxon>Bacteria</taxon>
        <taxon>Bacillati</taxon>
        <taxon>Bacillota</taxon>
        <taxon>Clostridia</taxon>
        <taxon>Eubacteriales</taxon>
        <taxon>Eubacteriaceae</taxon>
        <taxon>Eubacterium</taxon>
    </lineage>
</organism>
<dbReference type="Gene3D" id="3.40.50.1000">
    <property type="entry name" value="HAD superfamily/HAD-like"/>
    <property type="match status" value="1"/>
</dbReference>
<dbReference type="Pfam" id="PF00702">
    <property type="entry name" value="Hydrolase"/>
    <property type="match status" value="1"/>
</dbReference>
<dbReference type="PRINTS" id="PR00413">
    <property type="entry name" value="HADHALOGNASE"/>
</dbReference>
<evidence type="ECO:0000313" key="3">
    <source>
        <dbReference type="Proteomes" id="UP001431199"/>
    </source>
</evidence>
<dbReference type="InterPro" id="IPR036412">
    <property type="entry name" value="HAD-like_sf"/>
</dbReference>
<keyword evidence="3" id="KW-1185">Reference proteome</keyword>
<dbReference type="PANTHER" id="PTHR43316">
    <property type="entry name" value="HYDROLASE, HALOACID DELAHOGENASE-RELATED"/>
    <property type="match status" value="1"/>
</dbReference>
<dbReference type="SFLD" id="SFLDS00003">
    <property type="entry name" value="Haloacid_Dehalogenase"/>
    <property type="match status" value="1"/>
</dbReference>
<dbReference type="EMBL" id="JAODBU010000008">
    <property type="protein sequence ID" value="MCT7399219.1"/>
    <property type="molecule type" value="Genomic_DNA"/>
</dbReference>
<dbReference type="InterPro" id="IPR006439">
    <property type="entry name" value="HAD-SF_hydro_IA"/>
</dbReference>
<dbReference type="RefSeq" id="WP_147585971.1">
    <property type="nucleotide sequence ID" value="NZ_JAODBU010000008.1"/>
</dbReference>
<dbReference type="GO" id="GO:0016787">
    <property type="term" value="F:hydrolase activity"/>
    <property type="evidence" value="ECO:0007669"/>
    <property type="project" value="UniProtKB-KW"/>
</dbReference>
<dbReference type="SUPFAM" id="SSF56784">
    <property type="entry name" value="HAD-like"/>
    <property type="match status" value="1"/>
</dbReference>
<dbReference type="PANTHER" id="PTHR43316:SF3">
    <property type="entry name" value="HALOACID DEHALOGENASE, TYPE II (AFU_ORTHOLOGUE AFUA_2G07750)-RELATED"/>
    <property type="match status" value="1"/>
</dbReference>
<proteinExistence type="predicted"/>
<protein>
    <submittedName>
        <fullName evidence="2">HAD-IA family hydrolase</fullName>
    </submittedName>
</protein>
<accession>A0ABT2M117</accession>
<dbReference type="SFLD" id="SFLDG01129">
    <property type="entry name" value="C1.5:_HAD__Beta-PGM__Phosphata"/>
    <property type="match status" value="1"/>
</dbReference>